<dbReference type="AlphaFoldDB" id="A0A7W6HRS0"/>
<dbReference type="RefSeq" id="WP_139310574.1">
    <property type="nucleotide sequence ID" value="NZ_JACIED010000006.1"/>
</dbReference>
<comment type="caution">
    <text evidence="1">The sequence shown here is derived from an EMBL/GenBank/DDBJ whole genome shotgun (WGS) entry which is preliminary data.</text>
</comment>
<evidence type="ECO:0000313" key="2">
    <source>
        <dbReference type="Proteomes" id="UP000544107"/>
    </source>
</evidence>
<gene>
    <name evidence="1" type="ORF">GGQ71_004078</name>
</gene>
<protein>
    <submittedName>
        <fullName evidence="1">Uncharacterized protein</fullName>
    </submittedName>
</protein>
<sequence length="155" mass="17837">METSRKTHPEILTLTSVSDLQTTTSEANFLLRGLGFPNYLKRKTREIKGLSAANRSLSAMNFWRDQERVIAENLKVEMTVHGDALNVNRPGMLALTQLWWSKAYLAPMTRAWGWLQFQWLRPVLHPSRGLVRRVLRGQRSDVLCARTTSLEVYLP</sequence>
<evidence type="ECO:0000313" key="1">
    <source>
        <dbReference type="EMBL" id="MBB4009781.1"/>
    </source>
</evidence>
<organism evidence="1 2">
    <name type="scientific">Allorhizobium taibaishanense</name>
    <dbReference type="NCBI Taxonomy" id="887144"/>
    <lineage>
        <taxon>Bacteria</taxon>
        <taxon>Pseudomonadati</taxon>
        <taxon>Pseudomonadota</taxon>
        <taxon>Alphaproteobacteria</taxon>
        <taxon>Hyphomicrobiales</taxon>
        <taxon>Rhizobiaceae</taxon>
        <taxon>Rhizobium/Agrobacterium group</taxon>
        <taxon>Allorhizobium</taxon>
    </lineage>
</organism>
<name>A0A7W6HRS0_9HYPH</name>
<reference evidence="1 2" key="1">
    <citation type="submission" date="2020-08" db="EMBL/GenBank/DDBJ databases">
        <title>Genomic Encyclopedia of Type Strains, Phase IV (KMG-IV): sequencing the most valuable type-strain genomes for metagenomic binning, comparative biology and taxonomic classification.</title>
        <authorList>
            <person name="Goeker M."/>
        </authorList>
    </citation>
    <scope>NUCLEOTIDE SEQUENCE [LARGE SCALE GENOMIC DNA]</scope>
    <source>
        <strain evidence="1 2">DSM 100021</strain>
    </source>
</reference>
<dbReference type="EMBL" id="JACIED010000006">
    <property type="protein sequence ID" value="MBB4009781.1"/>
    <property type="molecule type" value="Genomic_DNA"/>
</dbReference>
<proteinExistence type="predicted"/>
<accession>A0A7W6HRS0</accession>
<dbReference type="Proteomes" id="UP000544107">
    <property type="component" value="Unassembled WGS sequence"/>
</dbReference>